<comment type="similarity">
    <text evidence="1">Belongs to the CutA family.</text>
</comment>
<name>A0A372IKB3_9BACT</name>
<evidence type="ECO:0000313" key="2">
    <source>
        <dbReference type="EMBL" id="RFU15354.1"/>
    </source>
</evidence>
<dbReference type="AlphaFoldDB" id="A0A372IKB3"/>
<dbReference type="GO" id="GO:0005507">
    <property type="term" value="F:copper ion binding"/>
    <property type="evidence" value="ECO:0007669"/>
    <property type="project" value="TreeGrafter"/>
</dbReference>
<dbReference type="PANTHER" id="PTHR23419:SF8">
    <property type="entry name" value="FI09726P"/>
    <property type="match status" value="1"/>
</dbReference>
<reference evidence="2 3" key="1">
    <citation type="submission" date="2018-08" db="EMBL/GenBank/DDBJ databases">
        <title>Acidipila sp. 4G-K13, an acidobacterium isolated from forest soil.</title>
        <authorList>
            <person name="Gao Z.-H."/>
            <person name="Qiu L.-H."/>
        </authorList>
    </citation>
    <scope>NUCLEOTIDE SEQUENCE [LARGE SCALE GENOMIC DNA]</scope>
    <source>
        <strain evidence="2 3">4G-K13</strain>
    </source>
</reference>
<dbReference type="SUPFAM" id="SSF54913">
    <property type="entry name" value="GlnB-like"/>
    <property type="match status" value="1"/>
</dbReference>
<dbReference type="RefSeq" id="WP_117302251.1">
    <property type="nucleotide sequence ID" value="NZ_QVQT02000006.1"/>
</dbReference>
<comment type="caution">
    <text evidence="2">The sequence shown here is derived from an EMBL/GenBank/DDBJ whole genome shotgun (WGS) entry which is preliminary data.</text>
</comment>
<dbReference type="InterPro" id="IPR015867">
    <property type="entry name" value="N-reg_PII/ATP_PRibTrfase_C"/>
</dbReference>
<proteinExistence type="inferred from homology"/>
<dbReference type="EMBL" id="QVQT01000006">
    <property type="protein sequence ID" value="RFU15354.1"/>
    <property type="molecule type" value="Genomic_DNA"/>
</dbReference>
<accession>A0A372IKB3</accession>
<dbReference type="InterPro" id="IPR004323">
    <property type="entry name" value="Ion_tolerance_CutA"/>
</dbReference>
<protein>
    <submittedName>
        <fullName evidence="2">Divalent-cation tolerance protein CutA</fullName>
    </submittedName>
</protein>
<dbReference type="InterPro" id="IPR011322">
    <property type="entry name" value="N-reg_PII-like_a/b"/>
</dbReference>
<gene>
    <name evidence="2" type="ORF">D0Y96_16910</name>
</gene>
<sequence length="112" mass="12494">MTVAAADVRIVLSTAGSREEAERIAHTLVEERLAACVNLAPGLTSIYRWQEKIESAEEVLLLIKTSARHLENLEAALKRLHSYEVPELLILRVESGSREYLDWLAGCLRPGI</sequence>
<dbReference type="GO" id="GO:0010038">
    <property type="term" value="P:response to metal ion"/>
    <property type="evidence" value="ECO:0007669"/>
    <property type="project" value="InterPro"/>
</dbReference>
<keyword evidence="3" id="KW-1185">Reference proteome</keyword>
<dbReference type="OrthoDB" id="37622at2"/>
<evidence type="ECO:0000313" key="3">
    <source>
        <dbReference type="Proteomes" id="UP000264702"/>
    </source>
</evidence>
<organism evidence="2 3">
    <name type="scientific">Paracidobacterium acidisoli</name>
    <dbReference type="NCBI Taxonomy" id="2303751"/>
    <lineage>
        <taxon>Bacteria</taxon>
        <taxon>Pseudomonadati</taxon>
        <taxon>Acidobacteriota</taxon>
        <taxon>Terriglobia</taxon>
        <taxon>Terriglobales</taxon>
        <taxon>Acidobacteriaceae</taxon>
        <taxon>Paracidobacterium</taxon>
    </lineage>
</organism>
<dbReference type="PANTHER" id="PTHR23419">
    <property type="entry name" value="DIVALENT CATION TOLERANCE CUTA-RELATED"/>
    <property type="match status" value="1"/>
</dbReference>
<dbReference type="Proteomes" id="UP000264702">
    <property type="component" value="Unassembled WGS sequence"/>
</dbReference>
<dbReference type="Gene3D" id="3.30.70.120">
    <property type="match status" value="1"/>
</dbReference>
<evidence type="ECO:0000256" key="1">
    <source>
        <dbReference type="ARBA" id="ARBA00010169"/>
    </source>
</evidence>
<dbReference type="Pfam" id="PF03091">
    <property type="entry name" value="CutA1"/>
    <property type="match status" value="1"/>
</dbReference>